<dbReference type="SUPFAM" id="SSF46579">
    <property type="entry name" value="Prefoldin"/>
    <property type="match status" value="1"/>
</dbReference>
<sequence length="103" mass="11782">MIRERNDNTNSMGEEVMLQFDIEKLTQQIKAINDMIAQEQRAIETLNGTKGNLEAQLKNVVDEINDKISTVIRYQADKQKMVDAKEVVLKIADSYKEEHGESV</sequence>
<accession>A0A218MN99</accession>
<dbReference type="EMBL" id="KY052855">
    <property type="protein sequence ID" value="ASF00753.1"/>
    <property type="molecule type" value="Genomic_DNA"/>
</dbReference>
<reference evidence="2" key="2">
    <citation type="journal article" date="2017" name="Nat. Commun.">
        <title>Single-virus genomics reveals hidden cosmopolitan and abundant viruses.</title>
        <authorList>
            <person name="Martinez-Hernandez F."/>
            <person name="Fornas O."/>
            <person name="Lluesma Gomez M."/>
            <person name="Bolduc B."/>
            <person name="de la Cruz Pena M.J."/>
            <person name="Martinez J.M."/>
            <person name="Anton J."/>
            <person name="Gasol J.M."/>
            <person name="Rosselli R."/>
            <person name="Rodriguez-Valera F."/>
            <person name="Sullivan M.B."/>
            <person name="Acinas S.G."/>
            <person name="Martinez-Garcia M."/>
        </authorList>
    </citation>
    <scope>NUCLEOTIDE SEQUENCE</scope>
</reference>
<evidence type="ECO:0000313" key="2">
    <source>
        <dbReference type="EMBL" id="ASF00753.1"/>
    </source>
</evidence>
<name>A0A218MN99_9VIRU</name>
<proteinExistence type="predicted"/>
<reference evidence="2" key="1">
    <citation type="submission" date="2016-10" db="EMBL/GenBank/DDBJ databases">
        <authorList>
            <person name="Varghese N."/>
        </authorList>
    </citation>
    <scope>NUCLEOTIDE SEQUENCE</scope>
</reference>
<organism evidence="2">
    <name type="scientific">uncultured virus</name>
    <dbReference type="NCBI Taxonomy" id="340016"/>
    <lineage>
        <taxon>Viruses</taxon>
        <taxon>environmental samples</taxon>
    </lineage>
</organism>
<protein>
    <submittedName>
        <fullName evidence="2">Uncharacterized protein</fullName>
    </submittedName>
</protein>
<keyword evidence="1" id="KW-0175">Coiled coil</keyword>
<evidence type="ECO:0000256" key="1">
    <source>
        <dbReference type="SAM" id="Coils"/>
    </source>
</evidence>
<feature type="coiled-coil region" evidence="1">
    <location>
        <begin position="22"/>
        <end position="63"/>
    </location>
</feature>